<dbReference type="Proteomes" id="UP000004810">
    <property type="component" value="Unassembled WGS sequence"/>
</dbReference>
<reference evidence="7" key="3">
    <citation type="submission" date="2015-03" db="EMBL/GenBank/DDBJ databases">
        <title>Wuchereria bancrofti Genome Sequencing Papua New Guinea Strain.</title>
        <authorList>
            <person name="Small S.T."/>
            <person name="Serre D."/>
            <person name="Zimmerman P.A."/>
        </authorList>
    </citation>
    <scope>NUCLEOTIDE SEQUENCE [LARGE SCALE GENOMIC DNA]</scope>
    <source>
        <strain evidence="7">pt0022</strain>
    </source>
</reference>
<dbReference type="Pfam" id="PF02944">
    <property type="entry name" value="BESS"/>
    <property type="match status" value="1"/>
</dbReference>
<reference evidence="6" key="2">
    <citation type="submission" date="2012-08" db="EMBL/GenBank/DDBJ databases">
        <title>The Genome Sequence of Wuchereria bancrofti.</title>
        <authorList>
            <person name="Nutman T.B."/>
            <person name="Fink D.L."/>
            <person name="Russ C."/>
            <person name="Young S."/>
            <person name="Zeng Q."/>
            <person name="Koehrsen M."/>
            <person name="Alvarado L."/>
            <person name="Berlin A."/>
            <person name="Chapman S.B."/>
            <person name="Chen Z."/>
            <person name="Freedman E."/>
            <person name="Gellesch M."/>
            <person name="Goldberg J."/>
            <person name="Griggs A."/>
            <person name="Gujja S."/>
            <person name="Heilman E.R."/>
            <person name="Heiman D."/>
            <person name="Hepburn T."/>
            <person name="Howarth C."/>
            <person name="Jen D."/>
            <person name="Larson L."/>
            <person name="Lewis B."/>
            <person name="Mehta T."/>
            <person name="Park D."/>
            <person name="Pearson M."/>
            <person name="Roberts A."/>
            <person name="Saif S."/>
            <person name="Shea T."/>
            <person name="Shenoy N."/>
            <person name="Sisk P."/>
            <person name="Stolte C."/>
            <person name="Sykes S."/>
            <person name="Walk T."/>
            <person name="White J."/>
            <person name="Yandava C."/>
            <person name="Haas B."/>
            <person name="Henn M.R."/>
            <person name="Nusbaum C."/>
            <person name="Birren B."/>
        </authorList>
    </citation>
    <scope>NUCLEOTIDE SEQUENCE [LARGE SCALE GENOMIC DNA]</scope>
    <source>
        <strain evidence="6">NA</strain>
    </source>
</reference>
<accession>J9EDY0</accession>
<evidence type="ECO:0000313" key="6">
    <source>
        <dbReference type="Proteomes" id="UP000004810"/>
    </source>
</evidence>
<dbReference type="PROSITE" id="PS51029">
    <property type="entry name" value="MADF"/>
    <property type="match status" value="1"/>
</dbReference>
<protein>
    <submittedName>
        <fullName evidence="9">MADF domain-containing protein</fullName>
    </submittedName>
</protein>
<dbReference type="InterPro" id="IPR006578">
    <property type="entry name" value="MADF-dom"/>
</dbReference>
<dbReference type="PANTHER" id="PTHR12243:SF67">
    <property type="entry name" value="COREPRESSOR OF PANGOLIN, ISOFORM A-RELATED"/>
    <property type="match status" value="1"/>
</dbReference>
<reference evidence="5" key="1">
    <citation type="submission" date="2012-08" db="EMBL/GenBank/DDBJ databases">
        <title>The Genome Sequence of Wuchereria bancrofti.</title>
        <authorList>
            <consortium name="The Broad Institute Genome Sequencing Platform"/>
            <consortium name="Broad Institute Genome Sequencing Center for Infectious Disease"/>
            <person name="Nutman T.B."/>
            <person name="Fink D.L."/>
            <person name="Russ C."/>
            <person name="Young S."/>
            <person name="Zeng Q."/>
            <person name="Koehrsen M."/>
            <person name="Alvarado L."/>
            <person name="Berlin A."/>
            <person name="Borenstein D."/>
            <person name="Chapman S.B."/>
            <person name="Chen Z."/>
            <person name="Engels R."/>
            <person name="Freedman E."/>
            <person name="Gellesch M."/>
            <person name="Goldberg J."/>
            <person name="Griggs A."/>
            <person name="Gujja S."/>
            <person name="Heilman E.R."/>
            <person name="Heiman D."/>
            <person name="Hepburn T."/>
            <person name="Howarth C."/>
            <person name="Jen D."/>
            <person name="Larson L."/>
            <person name="Lewis B."/>
            <person name="Mehta T."/>
            <person name="Park D."/>
            <person name="Pearson M."/>
            <person name="Richards J."/>
            <person name="Roberts A."/>
            <person name="Saif S."/>
            <person name="Shea T."/>
            <person name="Shenoy N."/>
            <person name="Sisk P."/>
            <person name="Stolte C."/>
            <person name="Sykes S."/>
            <person name="Walk T."/>
            <person name="White J."/>
            <person name="Yandava C."/>
            <person name="Haas B."/>
            <person name="Henn M.R."/>
            <person name="Nusbaum C."/>
            <person name="Birren B."/>
        </authorList>
    </citation>
    <scope>NUCLEOTIDE SEQUENCE</scope>
</reference>
<proteinExistence type="predicted"/>
<feature type="domain" description="BESS" evidence="4">
    <location>
        <begin position="259"/>
        <end position="298"/>
    </location>
</feature>
<evidence type="ECO:0000313" key="7">
    <source>
        <dbReference type="Proteomes" id="UP000093561"/>
    </source>
</evidence>
<dbReference type="GO" id="GO:0005634">
    <property type="term" value="C:nucleus"/>
    <property type="evidence" value="ECO:0007669"/>
    <property type="project" value="UniProtKB-SubCell"/>
</dbReference>
<comment type="subcellular location">
    <subcellularLocation>
        <location evidence="1">Nucleus</location>
    </subcellularLocation>
</comment>
<dbReference type="InterPro" id="IPR004210">
    <property type="entry name" value="BESS_motif"/>
</dbReference>
<dbReference type="SMART" id="SM00595">
    <property type="entry name" value="MADF"/>
    <property type="match status" value="1"/>
</dbReference>
<dbReference type="PANTHER" id="PTHR12243">
    <property type="entry name" value="MADF DOMAIN TRANSCRIPTION FACTOR"/>
    <property type="match status" value="1"/>
</dbReference>
<organism evidence="5 6">
    <name type="scientific">Wuchereria bancrofti</name>
    <dbReference type="NCBI Taxonomy" id="6293"/>
    <lineage>
        <taxon>Eukaryota</taxon>
        <taxon>Metazoa</taxon>
        <taxon>Ecdysozoa</taxon>
        <taxon>Nematoda</taxon>
        <taxon>Chromadorea</taxon>
        <taxon>Rhabditida</taxon>
        <taxon>Spirurina</taxon>
        <taxon>Spiruromorpha</taxon>
        <taxon>Filarioidea</taxon>
        <taxon>Onchocercidae</taxon>
        <taxon>Wuchereria</taxon>
    </lineage>
</organism>
<gene>
    <name evidence="5" type="ORF">WUBG_08429</name>
</gene>
<dbReference type="PROSITE" id="PS51031">
    <property type="entry name" value="BESS"/>
    <property type="match status" value="1"/>
</dbReference>
<dbReference type="WBParaSite" id="maker-PairedContig_6323-snap-gene-0.2-mRNA-1">
    <property type="protein sequence ID" value="maker-PairedContig_6323-snap-gene-0.2-mRNA-1"/>
    <property type="gene ID" value="maker-PairedContig_6323-snap-gene-0.2"/>
</dbReference>
<reference evidence="7" key="4">
    <citation type="journal article" date="2016" name="Mol. Ecol.">
        <title>Population genomics of the filarial nematode parasite Wuchereria bancrofti from mosquitoes.</title>
        <authorList>
            <person name="Small S.T."/>
            <person name="Reimer L.J."/>
            <person name="Tisch D.J."/>
            <person name="King C.L."/>
            <person name="Christensen B.M."/>
            <person name="Siba P.M."/>
            <person name="Kazura J.W."/>
            <person name="Serre D."/>
            <person name="Zimmerman P.A."/>
        </authorList>
    </citation>
    <scope>NUCLEOTIDE SEQUENCE</scope>
    <source>
        <strain evidence="7">pt0022</strain>
    </source>
</reference>
<dbReference type="Pfam" id="PF10545">
    <property type="entry name" value="MADF_DNA_bdg"/>
    <property type="match status" value="1"/>
</dbReference>
<dbReference type="AlphaFoldDB" id="J9EDY0"/>
<dbReference type="STRING" id="6293.J9EDY0"/>
<feature type="domain" description="MADF" evidence="3">
    <location>
        <begin position="97"/>
        <end position="199"/>
    </location>
</feature>
<reference evidence="8" key="5">
    <citation type="submission" date="2016-11" db="UniProtKB">
        <authorList>
            <consortium name="WormBaseParasite"/>
        </authorList>
    </citation>
    <scope>IDENTIFICATION</scope>
    <source>
        <strain evidence="8 9">pt0022</strain>
    </source>
</reference>
<evidence type="ECO:0000259" key="4">
    <source>
        <dbReference type="PROSITE" id="PS51031"/>
    </source>
</evidence>
<dbReference type="EMBL" id="ADBV01004300">
    <property type="protein sequence ID" value="EJW80661.1"/>
    <property type="molecule type" value="Genomic_DNA"/>
</dbReference>
<keyword evidence="1" id="KW-0539">Nucleus</keyword>
<sequence length="387" mass="44361">MEKNSLFTTTTTTTIADIPITAAINMDNKSSAYAPIKKEYIDEKGDNPRTSCENYDREIMERPKHKYRGMNRERRKEMAKKNVSWPVRDVCEVRSEAIIWAVEQLPCLWNLACEDYRDRTKRRQGWSTVSRMLIHDFENKDLTERQRIEKEIQSKWKNIRDCYVRDVRRKNGEGIKSRGKRTREYIHAGLLAFLGTSCVTKPDSVHSSTTDPGNSCDFVLDNTMKPFLDHSAEVNCKWIKQEKLGEKLGIILEKRSPEDDEDSAFFSTLLPTIRNLDPEQKVEFRLEVLQVLRQITTKQPSSPLLFQSENLDIGSNANLSGNMSRNSSNPSKTESSVICSGISGSDSFALQFKATEDFIISLRNMQQECSASLRSLLSSLTQLRSIH</sequence>
<evidence type="ECO:0000256" key="1">
    <source>
        <dbReference type="PROSITE-ProRule" id="PRU00371"/>
    </source>
</evidence>
<evidence type="ECO:0000256" key="2">
    <source>
        <dbReference type="SAM" id="MobiDB-lite"/>
    </source>
</evidence>
<name>J9EDY0_WUCBA</name>
<evidence type="ECO:0000313" key="9">
    <source>
        <dbReference type="WBParaSite" id="mrna-Wban_04444"/>
    </source>
</evidence>
<evidence type="ECO:0000313" key="5">
    <source>
        <dbReference type="EMBL" id="EJW80661.1"/>
    </source>
</evidence>
<dbReference type="Proteomes" id="UP000093561">
    <property type="component" value="Unassembled WGS sequence"/>
</dbReference>
<dbReference type="InterPro" id="IPR039353">
    <property type="entry name" value="TF_Adf1"/>
</dbReference>
<feature type="region of interest" description="Disordered" evidence="2">
    <location>
        <begin position="317"/>
        <end position="336"/>
    </location>
</feature>
<dbReference type="WBParaSite" id="mrna-Wban_04444">
    <property type="protein sequence ID" value="mrna-Wban_04444"/>
    <property type="gene ID" value="Wban_04444"/>
</dbReference>
<evidence type="ECO:0000259" key="3">
    <source>
        <dbReference type="PROSITE" id="PS51029"/>
    </source>
</evidence>
<evidence type="ECO:0000313" key="8">
    <source>
        <dbReference type="WBParaSite" id="maker-PairedContig_6323-snap-gene-0.2-mRNA-1"/>
    </source>
</evidence>
<dbReference type="GO" id="GO:0003677">
    <property type="term" value="F:DNA binding"/>
    <property type="evidence" value="ECO:0007669"/>
    <property type="project" value="InterPro"/>
</dbReference>